<keyword evidence="5" id="KW-0479">Metal-binding</keyword>
<dbReference type="InterPro" id="IPR051632">
    <property type="entry name" value="Rho_GEF"/>
</dbReference>
<dbReference type="Gene3D" id="1.25.40.20">
    <property type="entry name" value="Ankyrin repeat-containing domain"/>
    <property type="match status" value="1"/>
</dbReference>
<dbReference type="Gene3D" id="3.30.60.20">
    <property type="match status" value="1"/>
</dbReference>
<dbReference type="OrthoDB" id="28045at2759"/>
<evidence type="ECO:0000256" key="3">
    <source>
        <dbReference type="ARBA" id="ARBA00022553"/>
    </source>
</evidence>
<dbReference type="InterPro" id="IPR000219">
    <property type="entry name" value="DH_dom"/>
</dbReference>
<evidence type="ECO:0000256" key="4">
    <source>
        <dbReference type="ARBA" id="ARBA00022658"/>
    </source>
</evidence>
<dbReference type="CDD" id="cd00160">
    <property type="entry name" value="RhoGEF"/>
    <property type="match status" value="1"/>
</dbReference>
<dbReference type="PROSITE" id="PS50081">
    <property type="entry name" value="ZF_DAG_PE_2"/>
    <property type="match status" value="1"/>
</dbReference>
<organism evidence="13 14">
    <name type="scientific">Sparus aurata</name>
    <name type="common">Gilthead sea bream</name>
    <dbReference type="NCBI Taxonomy" id="8175"/>
    <lineage>
        <taxon>Eukaryota</taxon>
        <taxon>Metazoa</taxon>
        <taxon>Chordata</taxon>
        <taxon>Craniata</taxon>
        <taxon>Vertebrata</taxon>
        <taxon>Euteleostomi</taxon>
        <taxon>Actinopterygii</taxon>
        <taxon>Neopterygii</taxon>
        <taxon>Teleostei</taxon>
        <taxon>Neoteleostei</taxon>
        <taxon>Acanthomorphata</taxon>
        <taxon>Eupercaria</taxon>
        <taxon>Spariformes</taxon>
        <taxon>Sparidae</taxon>
        <taxon>Sparus</taxon>
    </lineage>
</organism>
<dbReference type="SMART" id="SM00233">
    <property type="entry name" value="PH"/>
    <property type="match status" value="1"/>
</dbReference>
<dbReference type="InterPro" id="IPR011993">
    <property type="entry name" value="PH-like_dom_sf"/>
</dbReference>
<evidence type="ECO:0000256" key="8">
    <source>
        <dbReference type="ARBA" id="ARBA00023054"/>
    </source>
</evidence>
<dbReference type="RefSeq" id="XP_030292431.1">
    <property type="nucleotide sequence ID" value="XM_030436571.1"/>
</dbReference>
<feature type="region of interest" description="Disordered" evidence="9">
    <location>
        <begin position="708"/>
        <end position="729"/>
    </location>
</feature>
<evidence type="ECO:0000259" key="12">
    <source>
        <dbReference type="PROSITE" id="PS50081"/>
    </source>
</evidence>
<feature type="compositionally biased region" description="Low complexity" evidence="9">
    <location>
        <begin position="1371"/>
        <end position="1415"/>
    </location>
</feature>
<keyword evidence="2" id="KW-0963">Cytoplasm</keyword>
<dbReference type="GO" id="GO:0005737">
    <property type="term" value="C:cytoplasm"/>
    <property type="evidence" value="ECO:0007669"/>
    <property type="project" value="UniProtKB-SubCell"/>
</dbReference>
<dbReference type="GO" id="GO:0008270">
    <property type="term" value="F:zinc ion binding"/>
    <property type="evidence" value="ECO:0007669"/>
    <property type="project" value="UniProtKB-KW"/>
</dbReference>
<keyword evidence="4" id="KW-0344">Guanine-nucleotide releasing factor</keyword>
<feature type="compositionally biased region" description="Basic and acidic residues" evidence="9">
    <location>
        <begin position="718"/>
        <end position="729"/>
    </location>
</feature>
<reference evidence="13" key="3">
    <citation type="submission" date="2025-09" db="UniProtKB">
        <authorList>
            <consortium name="Ensembl"/>
        </authorList>
    </citation>
    <scope>IDENTIFICATION</scope>
</reference>
<feature type="domain" description="PH" evidence="10">
    <location>
        <begin position="1165"/>
        <end position="1267"/>
    </location>
</feature>
<keyword evidence="14" id="KW-1185">Reference proteome</keyword>
<keyword evidence="7" id="KW-0862">Zinc</keyword>
<proteinExistence type="predicted"/>
<feature type="region of interest" description="Disordered" evidence="9">
    <location>
        <begin position="1529"/>
        <end position="1551"/>
    </location>
</feature>
<dbReference type="PANTHER" id="PTHR13944">
    <property type="entry name" value="AGAP007712-PA"/>
    <property type="match status" value="1"/>
</dbReference>
<reference evidence="13" key="1">
    <citation type="submission" date="2021-04" db="EMBL/GenBank/DDBJ databases">
        <authorList>
            <consortium name="Wellcome Sanger Institute Data Sharing"/>
        </authorList>
    </citation>
    <scope>NUCLEOTIDE SEQUENCE [LARGE SCALE GENOMIC DNA]</scope>
</reference>
<dbReference type="GO" id="GO:0035023">
    <property type="term" value="P:regulation of Rho protein signal transduction"/>
    <property type="evidence" value="ECO:0007669"/>
    <property type="project" value="TreeGrafter"/>
</dbReference>
<evidence type="ECO:0000256" key="2">
    <source>
        <dbReference type="ARBA" id="ARBA00022490"/>
    </source>
</evidence>
<dbReference type="InterPro" id="IPR002219">
    <property type="entry name" value="PKC_DAG/PE"/>
</dbReference>
<evidence type="ECO:0000256" key="1">
    <source>
        <dbReference type="ARBA" id="ARBA00004496"/>
    </source>
</evidence>
<dbReference type="InterPro" id="IPR035899">
    <property type="entry name" value="DBL_dom_sf"/>
</dbReference>
<evidence type="ECO:0000256" key="6">
    <source>
        <dbReference type="ARBA" id="ARBA00022771"/>
    </source>
</evidence>
<evidence type="ECO:0000313" key="13">
    <source>
        <dbReference type="Ensembl" id="ENSSAUP00010032371.1"/>
    </source>
</evidence>
<dbReference type="Ensembl" id="ENSSAUT00010034094.1">
    <property type="protein sequence ID" value="ENSSAUP00010032371.1"/>
    <property type="gene ID" value="ENSSAUG00010013738.1"/>
</dbReference>
<dbReference type="PROSITE" id="PS50010">
    <property type="entry name" value="DH_2"/>
    <property type="match status" value="1"/>
</dbReference>
<feature type="domain" description="Phorbol-ester/DAG-type" evidence="12">
    <location>
        <begin position="731"/>
        <end position="778"/>
    </location>
</feature>
<dbReference type="PANTHER" id="PTHR13944:SF22">
    <property type="entry name" value="RHO GUANINE NUCLEOTIDE EXCHANGE FACTOR 28"/>
    <property type="match status" value="1"/>
</dbReference>
<feature type="region of interest" description="Disordered" evidence="9">
    <location>
        <begin position="478"/>
        <end position="552"/>
    </location>
</feature>
<dbReference type="OMA" id="EERESKC"/>
<comment type="subcellular location">
    <subcellularLocation>
        <location evidence="1">Cytoplasm</location>
    </subcellularLocation>
</comment>
<dbReference type="Gene3D" id="2.30.29.30">
    <property type="entry name" value="Pleckstrin-homology domain (PH domain)/Phosphotyrosine-binding domain (PTB)"/>
    <property type="match status" value="1"/>
</dbReference>
<evidence type="ECO:0000256" key="9">
    <source>
        <dbReference type="SAM" id="MobiDB-lite"/>
    </source>
</evidence>
<feature type="compositionally biased region" description="Basic and acidic residues" evidence="9">
    <location>
        <begin position="1497"/>
        <end position="1508"/>
    </location>
</feature>
<dbReference type="CDD" id="cd14680">
    <property type="entry name" value="PH_p190RhoGEF"/>
    <property type="match status" value="1"/>
</dbReference>
<gene>
    <name evidence="13" type="primary">ARHGEF28</name>
    <name evidence="13" type="synonym">arhgef28a</name>
</gene>
<keyword evidence="3" id="KW-0597">Phosphoprotein</keyword>
<name>A0A671W719_SPAAU</name>
<evidence type="ECO:0000259" key="10">
    <source>
        <dbReference type="PROSITE" id="PS50003"/>
    </source>
</evidence>
<dbReference type="GeneID" id="115593164"/>
<evidence type="ECO:0000259" key="11">
    <source>
        <dbReference type="PROSITE" id="PS50010"/>
    </source>
</evidence>
<dbReference type="SUPFAM" id="SSF50729">
    <property type="entry name" value="PH domain-like"/>
    <property type="match status" value="1"/>
</dbReference>
<keyword evidence="8" id="KW-0175">Coiled coil</keyword>
<feature type="compositionally biased region" description="Basic and acidic residues" evidence="9">
    <location>
        <begin position="1542"/>
        <end position="1551"/>
    </location>
</feature>
<dbReference type="InterPro" id="IPR036770">
    <property type="entry name" value="Ankyrin_rpt-contain_sf"/>
</dbReference>
<dbReference type="SMART" id="SM00325">
    <property type="entry name" value="RhoGEF"/>
    <property type="match status" value="1"/>
</dbReference>
<dbReference type="FunFam" id="2.30.29.30:FF:000021">
    <property type="entry name" value="Rho guanine nucleotide exchange factor 2"/>
    <property type="match status" value="1"/>
</dbReference>
<dbReference type="InterPro" id="IPR046349">
    <property type="entry name" value="C1-like_sf"/>
</dbReference>
<reference evidence="13" key="2">
    <citation type="submission" date="2025-08" db="UniProtKB">
        <authorList>
            <consortium name="Ensembl"/>
        </authorList>
    </citation>
    <scope>IDENTIFICATION</scope>
</reference>
<dbReference type="InParanoid" id="A0A671W719"/>
<dbReference type="Pfam" id="PF17838">
    <property type="entry name" value="PH_16"/>
    <property type="match status" value="1"/>
</dbReference>
<evidence type="ECO:0000313" key="14">
    <source>
        <dbReference type="Proteomes" id="UP000472265"/>
    </source>
</evidence>
<evidence type="ECO:0000256" key="7">
    <source>
        <dbReference type="ARBA" id="ARBA00022833"/>
    </source>
</evidence>
<dbReference type="Gene3D" id="1.20.900.10">
    <property type="entry name" value="Dbl homology (DH) domain"/>
    <property type="match status" value="1"/>
</dbReference>
<accession>A0A671W719</accession>
<dbReference type="Pfam" id="PF00621">
    <property type="entry name" value="RhoGEF"/>
    <property type="match status" value="1"/>
</dbReference>
<feature type="region of interest" description="Disordered" evidence="9">
    <location>
        <begin position="1475"/>
        <end position="1508"/>
    </location>
</feature>
<feature type="compositionally biased region" description="Polar residues" evidence="9">
    <location>
        <begin position="481"/>
        <end position="492"/>
    </location>
</feature>
<evidence type="ECO:0000256" key="5">
    <source>
        <dbReference type="ARBA" id="ARBA00022723"/>
    </source>
</evidence>
<feature type="compositionally biased region" description="Basic and acidic residues" evidence="9">
    <location>
        <begin position="527"/>
        <end position="537"/>
    </location>
</feature>
<dbReference type="FunFam" id="1.20.900.10:FF:000004">
    <property type="entry name" value="Rho guanine nucleotide exchange factor 2"/>
    <property type="match status" value="1"/>
</dbReference>
<dbReference type="Proteomes" id="UP000472265">
    <property type="component" value="Chromosome 12"/>
</dbReference>
<sequence>MVDGVKMEVNRREVPLYGQVEANVRLQAKAPEDAEFYVVVQGSTLSHVTSAKTGDDGMTLCFTAPGHARAESAAVTPFIYTEDQVKRCEGEACLEYRRDVAQEAAEYLSANRDHLGPRSYLEVLKRFSTRTADEELSAEGSDCSEGDAQLRRCSGDETGLRQLDEKIALAMANMDYPQQWENTESQPSEEPQPKETLLHLAVRLGLVHLCRFLIHQPGGQRALTSPNQEGDTPLQLAQTDGRHAVFRALAAPPGPVTGPVPGVWCVWSDSSSVLRFCPGTDSSTLTVRNTPGSRPQDCVKILRDKLGDNRILKLISVLRADGEGDKRGKDELLPSDDGISKELRVEEPRLEDNVFEEQLVLSLDDDDDVEECPSSLSVNGHPVRSSGVQNQIVRSAADAPLSMINGSDQTQAEDAEIKYSVGGVTADSTGTDGRLWDAVDSQALLLATDTPPPYPEDFDPPSVFFSPQISPADQALARLTSPASSDSTNQRESPPMDTCDLSLVALEVDSEEDSVEPKSLLSPLSSDVDKSEDRMETARPSPDLPCTRSQSASACEPTVKELGDQGIRLRSYSYSSSKISLRPARFTRDNHASEISPDAVLHSVNHSRSLLQALSLSKSLSLLHPGKQRASSISEQSHEKREIRFRKRAQSADDEGSMELAESLQHLTLSEFLKEIEEEELDKYNIPTKVESEKYKVIRTFSFLKSRMSSTRNKTKGKGKDRDAKDRPLNGHRFNTGACLGPTVCVVCNKPASGKDLLHCSGCTAIVHKGCKDSLPPCLKKLQDKYAVTMVKNRTASLPQNFTVRDSPAPQCVVPSSASLPVMAPKERKDAATPSCALSGGSPNSDSRLSESSETESDVSKVNSRSEELLPTPVSSTSTDSSFGEDCVDAFIHSDMSADAVDYEAESWSLTVEHKFCKKQDKRAVKRQDVIYELMQTELHHLQTLHIMAEVFRRGMREEVQLDTEAVERVFPCLDQLLVFHHAFFAAMKERRHGSARPQGHRNYLIQRIGDVLLQQFSDENKDKMKQVYGDFCSRHNEAVSFFKELQQHNKRFQTFVKQQGNNSLVRRREIPECILLVTQRITKYPVLLERILQHTQEETEEHADVAKALAQVREVIAAVDLSVSEYERQQRLQEVWSRMENRSSAKLKNGHTFRKQDMMGPGQTLKHQGLLLWKTATGRLKDVLALLLTDTLIFLQEKDQKYTFAAVDQKPPVIALQKLIVREVANEERGMFLISASAAGPEMYEVHTSSKEERNTWMRLIREAVESCPEEEEEYTSESEEEKRAAEARVQKIHKLQESLLSRDQQICSGLEEKLQVYAELSALSGRPDASPVEPRLLVQPHSEELPQAAVLLAAALQEAENLKATLSSKACSPSSHSSDSDADSVFPLSSSTPLQPPSDSEASPETPEAAEGSWNDAFVPESPTLSQKTDTNDIDLKVAESVQSLTQLLYSLQAAVTIQDSCYEVQRLLLQESGRPSPRTQRPHLPNIRGSTLQEQEKQRNLEKRKEEVVAAQRLRERLRQEKERWERECQARESQQGEQESRLEERERQCHLEAERLRRQREELDEQLEEYQQGLERLREGQRNVEKERERLENQQQLLESFRHGRQRSLPAVIPHMVIPLDGQQDSAPTQSRDHAGNGSVFVNEAALAGTSVNNRHVHHKKNDPSAHNCLNTLLARSNSRQTPAAKSPRGPQSDAQGWVMGTGYLYSPAGRLELQHTPSDQNSHGYIGESWPSTASGADPYPELPHPADPQLDLSALVSLETDSGGEEGGEETIVYL</sequence>
<feature type="compositionally biased region" description="Polar residues" evidence="9">
    <location>
        <begin position="841"/>
        <end position="852"/>
    </location>
</feature>
<dbReference type="CDD" id="cd20876">
    <property type="entry name" value="C1_p190RhoGEF"/>
    <property type="match status" value="1"/>
</dbReference>
<dbReference type="SUPFAM" id="SSF57889">
    <property type="entry name" value="Cysteine-rich domain"/>
    <property type="match status" value="1"/>
</dbReference>
<feature type="region of interest" description="Disordered" evidence="9">
    <location>
        <begin position="824"/>
        <end position="882"/>
    </location>
</feature>
<feature type="region of interest" description="Disordered" evidence="9">
    <location>
        <begin position="1682"/>
        <end position="1702"/>
    </location>
</feature>
<keyword evidence="6" id="KW-0863">Zinc-finger</keyword>
<dbReference type="SMART" id="SM00109">
    <property type="entry name" value="C1"/>
    <property type="match status" value="1"/>
</dbReference>
<dbReference type="InterPro" id="IPR001849">
    <property type="entry name" value="PH_domain"/>
</dbReference>
<dbReference type="PROSITE" id="PS50003">
    <property type="entry name" value="PH_DOMAIN"/>
    <property type="match status" value="1"/>
</dbReference>
<dbReference type="GeneTree" id="ENSGT00940000155831"/>
<dbReference type="GO" id="GO:0005085">
    <property type="term" value="F:guanyl-nucleotide exchange factor activity"/>
    <property type="evidence" value="ECO:0007669"/>
    <property type="project" value="UniProtKB-KW"/>
</dbReference>
<dbReference type="InterPro" id="IPR037819">
    <property type="entry name" value="ARHGEF28_PH"/>
</dbReference>
<dbReference type="InterPro" id="IPR041020">
    <property type="entry name" value="PH_16"/>
</dbReference>
<dbReference type="SUPFAM" id="SSF48065">
    <property type="entry name" value="DBL homology domain (DH-domain)"/>
    <property type="match status" value="1"/>
</dbReference>
<feature type="domain" description="DH" evidence="11">
    <location>
        <begin position="926"/>
        <end position="1123"/>
    </location>
</feature>
<feature type="region of interest" description="Disordered" evidence="9">
    <location>
        <begin position="1718"/>
        <end position="1756"/>
    </location>
</feature>
<feature type="region of interest" description="Disordered" evidence="9">
    <location>
        <begin position="1371"/>
        <end position="1431"/>
    </location>
</feature>
<protein>
    <submittedName>
        <fullName evidence="13">Rho guanine nucleotide exchange factor 28</fullName>
    </submittedName>
</protein>